<accession>A0ABU1QBJ8</accession>
<evidence type="ECO:0000313" key="2">
    <source>
        <dbReference type="Proteomes" id="UP001266807"/>
    </source>
</evidence>
<proteinExistence type="predicted"/>
<evidence type="ECO:0000313" key="1">
    <source>
        <dbReference type="EMBL" id="MDR6777007.1"/>
    </source>
</evidence>
<comment type="caution">
    <text evidence="1">The sequence shown here is derived from an EMBL/GenBank/DDBJ whole genome shotgun (WGS) entry which is preliminary data.</text>
</comment>
<dbReference type="Proteomes" id="UP001266807">
    <property type="component" value="Unassembled WGS sequence"/>
</dbReference>
<sequence>MSELTSGSLSLLKYKEAILEHDPIYAEDLNDKWFVFVTKDTEESEEIPESLFQISEKIPVLYFYNFEDHCWGYRVVYNSQEIASLHISYVLLDTSIIKLAEERYPEEDHIEFLYVDPRGDKIRTELIEEVLRSNEYNEKIAKQFTNCNLKTFRFFELDNERIKQLDDILNNNYYTQLESKHQLVEEFKELLNIQEMDWIRADRINKE</sequence>
<name>A0ABU1QBJ8_9BACL</name>
<reference evidence="1 2" key="1">
    <citation type="submission" date="2023-07" db="EMBL/GenBank/DDBJ databases">
        <title>Sorghum-associated microbial communities from plants grown in Nebraska, USA.</title>
        <authorList>
            <person name="Schachtman D."/>
        </authorList>
    </citation>
    <scope>NUCLEOTIDE SEQUENCE [LARGE SCALE GENOMIC DNA]</scope>
    <source>
        <strain evidence="1 2">BE143</strain>
    </source>
</reference>
<dbReference type="RefSeq" id="WP_068942470.1">
    <property type="nucleotide sequence ID" value="NZ_JAVDUG010000001.1"/>
</dbReference>
<gene>
    <name evidence="1" type="ORF">J2W98_001254</name>
</gene>
<keyword evidence="2" id="KW-1185">Reference proteome</keyword>
<organism evidence="1 2">
    <name type="scientific">Paenibacillus peoriae</name>
    <dbReference type="NCBI Taxonomy" id="59893"/>
    <lineage>
        <taxon>Bacteria</taxon>
        <taxon>Bacillati</taxon>
        <taxon>Bacillota</taxon>
        <taxon>Bacilli</taxon>
        <taxon>Bacillales</taxon>
        <taxon>Paenibacillaceae</taxon>
        <taxon>Paenibacillus</taxon>
    </lineage>
</organism>
<protein>
    <submittedName>
        <fullName evidence="1">Uncharacterized protein</fullName>
    </submittedName>
</protein>
<dbReference type="EMBL" id="JAVDUG010000001">
    <property type="protein sequence ID" value="MDR6777007.1"/>
    <property type="molecule type" value="Genomic_DNA"/>
</dbReference>